<evidence type="ECO:0000259" key="7">
    <source>
        <dbReference type="Pfam" id="PF00349"/>
    </source>
</evidence>
<evidence type="ECO:0000256" key="3">
    <source>
        <dbReference type="ARBA" id="ARBA00022741"/>
    </source>
</evidence>
<comment type="similarity">
    <text evidence="1 6">Belongs to the hexokinase family.</text>
</comment>
<dbReference type="GO" id="GO:0001678">
    <property type="term" value="P:intracellular glucose homeostasis"/>
    <property type="evidence" value="ECO:0007669"/>
    <property type="project" value="InterPro"/>
</dbReference>
<dbReference type="CDD" id="cd24000">
    <property type="entry name" value="ASKHA_NBD_HK"/>
    <property type="match status" value="1"/>
</dbReference>
<reference evidence="9" key="1">
    <citation type="submission" date="2021-03" db="EMBL/GenBank/DDBJ databases">
        <title>Comparative genomics and phylogenomic investigation of the class Geoglossomycetes provide insights into ecological specialization and systematics.</title>
        <authorList>
            <person name="Melie T."/>
            <person name="Pirro S."/>
            <person name="Miller A.N."/>
            <person name="Quandt A."/>
        </authorList>
    </citation>
    <scope>NUCLEOTIDE SEQUENCE</scope>
    <source>
        <strain evidence="9">CAQ_001_2017</strain>
    </source>
</reference>
<dbReference type="GO" id="GO:0005536">
    <property type="term" value="F:D-glucose binding"/>
    <property type="evidence" value="ECO:0007669"/>
    <property type="project" value="InterPro"/>
</dbReference>
<dbReference type="GO" id="GO:0008865">
    <property type="term" value="F:fructokinase activity"/>
    <property type="evidence" value="ECO:0007669"/>
    <property type="project" value="TreeGrafter"/>
</dbReference>
<accession>A0A9P8RNZ0</accession>
<dbReference type="Gene3D" id="3.40.367.20">
    <property type="match status" value="1"/>
</dbReference>
<dbReference type="GO" id="GO:0005829">
    <property type="term" value="C:cytosol"/>
    <property type="evidence" value="ECO:0007669"/>
    <property type="project" value="TreeGrafter"/>
</dbReference>
<evidence type="ECO:0000256" key="6">
    <source>
        <dbReference type="RuleBase" id="RU362007"/>
    </source>
</evidence>
<dbReference type="Proteomes" id="UP000750711">
    <property type="component" value="Unassembled WGS sequence"/>
</dbReference>
<dbReference type="InterPro" id="IPR043129">
    <property type="entry name" value="ATPase_NBD"/>
</dbReference>
<dbReference type="Pfam" id="PF03727">
    <property type="entry name" value="Hexokinase_2"/>
    <property type="match status" value="1"/>
</dbReference>
<sequence>MVSFRRVLSNVFEMLLKFPLLLHALFPKPTSSKRQQQLRDDGLLKHGRTMEDFMHEVARLFEAPLHPSVLLAMSNQLQIQFRKRLQDCSTCMLPSYNHTLPSGNEKGAYLALDVGGSTLRVALVELCGRLSVGEPMRIKAVESWSIDGPIKALEGDAFFDWMAARIEEMLGQDKHMHVGDTPLPTGLAWSFPVEQTSIRSGMLLDMGKGFRAAHGVLGRDLGELVMDACRRRDLHVRIDAIINDSSATLLSRAYLDASTRLALVLGTGCNAAIHLPVTTLGPEKLGNRPSSWYEKATHVLVNTELSMFGKGIFPTTRWDDLLNDRNLLPDFQPFEQLISGRYLGEIVRLILVEAIQTAGLFGGEMPEGILEAYSLDTCTIGAIEA</sequence>
<keyword evidence="5 6" id="KW-0067">ATP-binding</keyword>
<gene>
    <name evidence="9" type="ORF">GP486_004824</name>
</gene>
<dbReference type="GO" id="GO:0006096">
    <property type="term" value="P:glycolytic process"/>
    <property type="evidence" value="ECO:0007669"/>
    <property type="project" value="UniProtKB-KW"/>
</dbReference>
<dbReference type="EMBL" id="JAGHQM010000821">
    <property type="protein sequence ID" value="KAH0558516.1"/>
    <property type="molecule type" value="Genomic_DNA"/>
</dbReference>
<dbReference type="InterPro" id="IPR001312">
    <property type="entry name" value="Hexokinase"/>
</dbReference>
<evidence type="ECO:0000256" key="1">
    <source>
        <dbReference type="ARBA" id="ARBA00009225"/>
    </source>
</evidence>
<dbReference type="PANTHER" id="PTHR19443">
    <property type="entry name" value="HEXOKINASE"/>
    <property type="match status" value="1"/>
</dbReference>
<keyword evidence="10" id="KW-1185">Reference proteome</keyword>
<dbReference type="GO" id="GO:0006006">
    <property type="term" value="P:glucose metabolic process"/>
    <property type="evidence" value="ECO:0007669"/>
    <property type="project" value="TreeGrafter"/>
</dbReference>
<evidence type="ECO:0000313" key="10">
    <source>
        <dbReference type="Proteomes" id="UP000750711"/>
    </source>
</evidence>
<evidence type="ECO:0000259" key="8">
    <source>
        <dbReference type="Pfam" id="PF03727"/>
    </source>
</evidence>
<dbReference type="PANTHER" id="PTHR19443:SF24">
    <property type="entry name" value="PHOSPHOTRANSFERASE"/>
    <property type="match status" value="1"/>
</dbReference>
<dbReference type="Pfam" id="PF00349">
    <property type="entry name" value="Hexokinase_1"/>
    <property type="match status" value="1"/>
</dbReference>
<dbReference type="GO" id="GO:0019158">
    <property type="term" value="F:mannokinase activity"/>
    <property type="evidence" value="ECO:0007669"/>
    <property type="project" value="TreeGrafter"/>
</dbReference>
<protein>
    <recommendedName>
        <fullName evidence="6">Phosphotransferase</fullName>
        <ecNumber evidence="6">2.7.1.-</ecNumber>
    </recommendedName>
</protein>
<dbReference type="GO" id="GO:0006013">
    <property type="term" value="P:mannose metabolic process"/>
    <property type="evidence" value="ECO:0007669"/>
    <property type="project" value="TreeGrafter"/>
</dbReference>
<dbReference type="InterPro" id="IPR022672">
    <property type="entry name" value="Hexokinase_N"/>
</dbReference>
<dbReference type="SUPFAM" id="SSF53067">
    <property type="entry name" value="Actin-like ATPase domain"/>
    <property type="match status" value="2"/>
</dbReference>
<dbReference type="InterPro" id="IPR022673">
    <property type="entry name" value="Hexokinase_C"/>
</dbReference>
<evidence type="ECO:0000256" key="5">
    <source>
        <dbReference type="ARBA" id="ARBA00022840"/>
    </source>
</evidence>
<dbReference type="AlphaFoldDB" id="A0A9P8RNZ0"/>
<keyword evidence="2 6" id="KW-0808">Transferase</keyword>
<keyword evidence="4 6" id="KW-0418">Kinase</keyword>
<dbReference type="GO" id="GO:0005739">
    <property type="term" value="C:mitochondrion"/>
    <property type="evidence" value="ECO:0007669"/>
    <property type="project" value="TreeGrafter"/>
</dbReference>
<dbReference type="PROSITE" id="PS51748">
    <property type="entry name" value="HEXOKINASE_2"/>
    <property type="match status" value="1"/>
</dbReference>
<dbReference type="PRINTS" id="PR00475">
    <property type="entry name" value="HEXOKINASE"/>
</dbReference>
<evidence type="ECO:0000313" key="9">
    <source>
        <dbReference type="EMBL" id="KAH0558516.1"/>
    </source>
</evidence>
<name>A0A9P8RNZ0_9PEZI</name>
<dbReference type="GO" id="GO:0005524">
    <property type="term" value="F:ATP binding"/>
    <property type="evidence" value="ECO:0007669"/>
    <property type="project" value="UniProtKB-UniRule"/>
</dbReference>
<evidence type="ECO:0000256" key="4">
    <source>
        <dbReference type="ARBA" id="ARBA00022777"/>
    </source>
</evidence>
<proteinExistence type="inferred from homology"/>
<evidence type="ECO:0000256" key="2">
    <source>
        <dbReference type="ARBA" id="ARBA00022679"/>
    </source>
</evidence>
<dbReference type="Gene3D" id="3.30.420.40">
    <property type="match status" value="1"/>
</dbReference>
<organism evidence="9 10">
    <name type="scientific">Trichoglossum hirsutum</name>
    <dbReference type="NCBI Taxonomy" id="265104"/>
    <lineage>
        <taxon>Eukaryota</taxon>
        <taxon>Fungi</taxon>
        <taxon>Dikarya</taxon>
        <taxon>Ascomycota</taxon>
        <taxon>Pezizomycotina</taxon>
        <taxon>Geoglossomycetes</taxon>
        <taxon>Geoglossales</taxon>
        <taxon>Geoglossaceae</taxon>
        <taxon>Trichoglossum</taxon>
    </lineage>
</organism>
<keyword evidence="6" id="KW-0324">Glycolysis</keyword>
<comment type="caution">
    <text evidence="9">The sequence shown here is derived from an EMBL/GenBank/DDBJ whole genome shotgun (WGS) entry which is preliminary data.</text>
</comment>
<dbReference type="EC" id="2.7.1.-" evidence="6"/>
<feature type="domain" description="Hexokinase C-terminal" evidence="8">
    <location>
        <begin position="261"/>
        <end position="384"/>
    </location>
</feature>
<keyword evidence="3 6" id="KW-0547">Nucleotide-binding</keyword>
<feature type="domain" description="Hexokinase N-terminal" evidence="7">
    <location>
        <begin position="66"/>
        <end position="254"/>
    </location>
</feature>
<dbReference type="GO" id="GO:0004340">
    <property type="term" value="F:glucokinase activity"/>
    <property type="evidence" value="ECO:0007669"/>
    <property type="project" value="TreeGrafter"/>
</dbReference>